<dbReference type="PANTHER" id="PTHR33406">
    <property type="entry name" value="MEMBRANE PROTEIN MJ1562-RELATED"/>
    <property type="match status" value="1"/>
</dbReference>
<feature type="transmembrane region" description="Helical" evidence="6">
    <location>
        <begin position="7"/>
        <end position="25"/>
    </location>
</feature>
<feature type="transmembrane region" description="Helical" evidence="6">
    <location>
        <begin position="302"/>
        <end position="321"/>
    </location>
</feature>
<keyword evidence="4 6" id="KW-1133">Transmembrane helix</keyword>
<dbReference type="SUPFAM" id="SSF82866">
    <property type="entry name" value="Multidrug efflux transporter AcrB transmembrane domain"/>
    <property type="match status" value="2"/>
</dbReference>
<feature type="transmembrane region" description="Helical" evidence="6">
    <location>
        <begin position="619"/>
        <end position="641"/>
    </location>
</feature>
<evidence type="ECO:0000256" key="1">
    <source>
        <dbReference type="ARBA" id="ARBA00004651"/>
    </source>
</evidence>
<comment type="caution">
    <text evidence="8">The sequence shown here is derived from an EMBL/GenBank/DDBJ whole genome shotgun (WGS) entry which is preliminary data.</text>
</comment>
<feature type="transmembrane region" description="Helical" evidence="6">
    <location>
        <begin position="717"/>
        <end position="746"/>
    </location>
</feature>
<feature type="transmembrane region" description="Helical" evidence="6">
    <location>
        <begin position="687"/>
        <end position="711"/>
    </location>
</feature>
<dbReference type="EMBL" id="JAUJEA010000001">
    <property type="protein sequence ID" value="MDN5200095.1"/>
    <property type="molecule type" value="Genomic_DNA"/>
</dbReference>
<evidence type="ECO:0000256" key="2">
    <source>
        <dbReference type="ARBA" id="ARBA00022475"/>
    </source>
</evidence>
<evidence type="ECO:0000256" key="4">
    <source>
        <dbReference type="ARBA" id="ARBA00022989"/>
    </source>
</evidence>
<feature type="transmembrane region" description="Helical" evidence="6">
    <location>
        <begin position="333"/>
        <end position="357"/>
    </location>
</feature>
<keyword evidence="5 6" id="KW-0472">Membrane</keyword>
<sequence length="753" mass="85424">MYKKYARLTLGIILILTIGHIYFITELKFDYNFENFFPKGDEDLEFYNEFRNTFENDNDYLLLGFRSSSGIFDQTFLTKIDSLSAALEKNKRVEHLITPVNFTNPIISSMGLFQVPLLHIDDPKRYHKDSLAIYKDPVLPGTFFSNKGGSLAMVLKHTPMMQKQAADSLINEIESLIEEVGLENYHMAGKAKAQGVYIRKMQHELIIFLSISFVLVTAFLIISYRAVWSVVVPLIAVVLAIIWTLGFMGLFGKSLDIMLVLLPSILFVVAMSDVVHILTKYIEELRIGKTKIEALKVTFKEVGMATFLTSVTTAIGFLTLYTASIKPIQEFGLYTAFGVFIAFILAFSLLPSVLLFLKKPTIVDHIKHKTLWMIFLNSSLRKVIQFRKFILYSSIGIILLALYGIYRVEINTYLMEDIPKNDPLREDFLFFDREFGGSRPFEIAIEVIDTTKTVFDQEVLGEIEKVEDYLYSQYEGTNILSPVFVAKSLFRATNGGLASSFRLPKNNSEYQKLRRYLKYVKRLNRTSKLFSQDYRHARFSGKMRDIGSKTSLERNELLEAFIAKNTNENLVKFKLTGTSLLIDKNNNYLTQNMLEGLSIAFCVIAFIVAILFRSLRMVLITLIPNMIPLLVVAGLMGYFGINLKLSTSIIFTIAFGIAVDDTIHFISKLKIELGKGKTLLYALKRTYFSTGKAIIITTIILSGGFLTLILSSFGGTFYTGLLVSLTLLFAVIIDLTLLPVLLIMFFKRKSVKA</sequence>
<reference evidence="8" key="1">
    <citation type="submission" date="2023-06" db="EMBL/GenBank/DDBJ databases">
        <title>Genomic of Parafulvivirga corallium.</title>
        <authorList>
            <person name="Wang G."/>
        </authorList>
    </citation>
    <scope>NUCLEOTIDE SEQUENCE</scope>
    <source>
        <strain evidence="8">BMA10</strain>
    </source>
</reference>
<feature type="domain" description="SSD" evidence="7">
    <location>
        <begin position="234"/>
        <end position="356"/>
    </location>
</feature>
<evidence type="ECO:0000256" key="3">
    <source>
        <dbReference type="ARBA" id="ARBA00022692"/>
    </source>
</evidence>
<evidence type="ECO:0000313" key="8">
    <source>
        <dbReference type="EMBL" id="MDN5200095.1"/>
    </source>
</evidence>
<dbReference type="PROSITE" id="PS50156">
    <property type="entry name" value="SSD"/>
    <property type="match status" value="1"/>
</dbReference>
<feature type="transmembrane region" description="Helical" evidence="6">
    <location>
        <begin position="205"/>
        <end position="224"/>
    </location>
</feature>
<dbReference type="Gene3D" id="1.20.1640.10">
    <property type="entry name" value="Multidrug efflux transporter AcrB transmembrane domain"/>
    <property type="match status" value="2"/>
</dbReference>
<feature type="transmembrane region" description="Helical" evidence="6">
    <location>
        <begin position="389"/>
        <end position="406"/>
    </location>
</feature>
<dbReference type="InterPro" id="IPR000731">
    <property type="entry name" value="SSD"/>
</dbReference>
<evidence type="ECO:0000256" key="5">
    <source>
        <dbReference type="ARBA" id="ARBA00023136"/>
    </source>
</evidence>
<keyword evidence="2" id="KW-1003">Cell membrane</keyword>
<dbReference type="RefSeq" id="WP_346750122.1">
    <property type="nucleotide sequence ID" value="NZ_JAUJEA010000001.1"/>
</dbReference>
<feature type="transmembrane region" description="Helical" evidence="6">
    <location>
        <begin position="593"/>
        <end position="612"/>
    </location>
</feature>
<keyword evidence="9" id="KW-1185">Reference proteome</keyword>
<evidence type="ECO:0000256" key="6">
    <source>
        <dbReference type="SAM" id="Phobius"/>
    </source>
</evidence>
<gene>
    <name evidence="8" type="ORF">QQ008_01950</name>
</gene>
<feature type="transmembrane region" description="Helical" evidence="6">
    <location>
        <begin position="257"/>
        <end position="282"/>
    </location>
</feature>
<dbReference type="Pfam" id="PF03176">
    <property type="entry name" value="MMPL"/>
    <property type="match status" value="2"/>
</dbReference>
<keyword evidence="3 6" id="KW-0812">Transmembrane</keyword>
<dbReference type="InterPro" id="IPR050545">
    <property type="entry name" value="Mycobact_MmpL"/>
</dbReference>
<dbReference type="PANTHER" id="PTHR33406:SF12">
    <property type="entry name" value="BLR2997 PROTEIN"/>
    <property type="match status" value="1"/>
</dbReference>
<dbReference type="Proteomes" id="UP001172082">
    <property type="component" value="Unassembled WGS sequence"/>
</dbReference>
<feature type="transmembrane region" description="Helical" evidence="6">
    <location>
        <begin position="231"/>
        <end position="251"/>
    </location>
</feature>
<proteinExistence type="predicted"/>
<dbReference type="InterPro" id="IPR004869">
    <property type="entry name" value="MMPL_dom"/>
</dbReference>
<evidence type="ECO:0000313" key="9">
    <source>
        <dbReference type="Proteomes" id="UP001172082"/>
    </source>
</evidence>
<feature type="transmembrane region" description="Helical" evidence="6">
    <location>
        <begin position="647"/>
        <end position="666"/>
    </location>
</feature>
<name>A0ABT8KHA2_9BACT</name>
<evidence type="ECO:0000259" key="7">
    <source>
        <dbReference type="PROSITE" id="PS50156"/>
    </source>
</evidence>
<protein>
    <submittedName>
        <fullName evidence="8">MMPL family transporter</fullName>
    </submittedName>
</protein>
<organism evidence="8 9">
    <name type="scientific">Splendidivirga corallicola</name>
    <dbReference type="NCBI Taxonomy" id="3051826"/>
    <lineage>
        <taxon>Bacteria</taxon>
        <taxon>Pseudomonadati</taxon>
        <taxon>Bacteroidota</taxon>
        <taxon>Cytophagia</taxon>
        <taxon>Cytophagales</taxon>
        <taxon>Splendidivirgaceae</taxon>
        <taxon>Splendidivirga</taxon>
    </lineage>
</organism>
<comment type="subcellular location">
    <subcellularLocation>
        <location evidence="1">Cell membrane</location>
        <topology evidence="1">Multi-pass membrane protein</topology>
    </subcellularLocation>
</comment>
<accession>A0ABT8KHA2</accession>